<sequence>MTKEGIPRDGDGDDDDNQAAGVLGVLDGLSDDDDEASDDGFEPAPTLFVLKGVDTSLDEIVLEDCLTRVLSGGYDMGSDETGDADEDAENFLPSFVVTLLETDHGGIAGAVLFCVDRALVLHGERHNDDDDAEGVLARIREYAASGEAGKTDPLWLVGESPSIEVLGEEETARRMAGEEAGAEEPAE</sequence>
<feature type="region of interest" description="Disordered" evidence="1">
    <location>
        <begin position="161"/>
        <end position="187"/>
    </location>
</feature>
<feature type="compositionally biased region" description="Low complexity" evidence="1">
    <location>
        <begin position="19"/>
        <end position="28"/>
    </location>
</feature>
<evidence type="ECO:0000313" key="3">
    <source>
        <dbReference type="Proteomes" id="UP000291116"/>
    </source>
</evidence>
<dbReference type="EMBL" id="CAACVS010000375">
    <property type="protein sequence ID" value="VEU41670.1"/>
    <property type="molecule type" value="Genomic_DNA"/>
</dbReference>
<feature type="compositionally biased region" description="Acidic residues" evidence="1">
    <location>
        <begin position="29"/>
        <end position="41"/>
    </location>
</feature>
<reference evidence="2 3" key="1">
    <citation type="submission" date="2019-01" db="EMBL/GenBank/DDBJ databases">
        <authorList>
            <person name="Ferrante I. M."/>
        </authorList>
    </citation>
    <scope>NUCLEOTIDE SEQUENCE [LARGE SCALE GENOMIC DNA]</scope>
    <source>
        <strain evidence="2 3">B856</strain>
    </source>
</reference>
<name>A0A448ZI01_9STRA</name>
<proteinExistence type="predicted"/>
<feature type="compositionally biased region" description="Basic and acidic residues" evidence="1">
    <location>
        <begin position="1"/>
        <end position="10"/>
    </location>
</feature>
<keyword evidence="3" id="KW-1185">Reference proteome</keyword>
<dbReference type="AlphaFoldDB" id="A0A448ZI01"/>
<evidence type="ECO:0000313" key="2">
    <source>
        <dbReference type="EMBL" id="VEU41670.1"/>
    </source>
</evidence>
<dbReference type="Proteomes" id="UP000291116">
    <property type="component" value="Unassembled WGS sequence"/>
</dbReference>
<feature type="region of interest" description="Disordered" evidence="1">
    <location>
        <begin position="1"/>
        <end position="42"/>
    </location>
</feature>
<gene>
    <name evidence="2" type="ORF">PSNMU_V1.4_AUG-EV-PASAV3_0085990</name>
</gene>
<protein>
    <submittedName>
        <fullName evidence="2">Uncharacterized protein</fullName>
    </submittedName>
</protein>
<evidence type="ECO:0000256" key="1">
    <source>
        <dbReference type="SAM" id="MobiDB-lite"/>
    </source>
</evidence>
<accession>A0A448ZI01</accession>
<organism evidence="2 3">
    <name type="scientific">Pseudo-nitzschia multistriata</name>
    <dbReference type="NCBI Taxonomy" id="183589"/>
    <lineage>
        <taxon>Eukaryota</taxon>
        <taxon>Sar</taxon>
        <taxon>Stramenopiles</taxon>
        <taxon>Ochrophyta</taxon>
        <taxon>Bacillariophyta</taxon>
        <taxon>Bacillariophyceae</taxon>
        <taxon>Bacillariophycidae</taxon>
        <taxon>Bacillariales</taxon>
        <taxon>Bacillariaceae</taxon>
        <taxon>Pseudo-nitzschia</taxon>
    </lineage>
</organism>